<evidence type="ECO:0000256" key="5">
    <source>
        <dbReference type="ARBA" id="ARBA00034115"/>
    </source>
</evidence>
<dbReference type="InterPro" id="IPR022653">
    <property type="entry name" value="De-COase2_pyr-phos_BS"/>
</dbReference>
<gene>
    <name evidence="12" type="ORF">C882_2224</name>
</gene>
<feature type="domain" description="Orn/DAP/Arg decarboxylase 2 N-terminal" evidence="11">
    <location>
        <begin position="34"/>
        <end position="261"/>
    </location>
</feature>
<dbReference type="STRING" id="1238182.C882_2224"/>
<dbReference type="Proteomes" id="UP000009881">
    <property type="component" value="Unassembled WGS sequence"/>
</dbReference>
<dbReference type="CDD" id="cd00622">
    <property type="entry name" value="PLPDE_III_ODC"/>
    <property type="match status" value="1"/>
</dbReference>
<comment type="catalytic activity">
    <reaction evidence="7">
        <text>L-ornithine + H(+) = putrescine + CO2</text>
        <dbReference type="Rhea" id="RHEA:22964"/>
        <dbReference type="ChEBI" id="CHEBI:15378"/>
        <dbReference type="ChEBI" id="CHEBI:16526"/>
        <dbReference type="ChEBI" id="CHEBI:46911"/>
        <dbReference type="ChEBI" id="CHEBI:326268"/>
        <dbReference type="EC" id="4.1.1.17"/>
    </reaction>
</comment>
<dbReference type="SUPFAM" id="SSF51419">
    <property type="entry name" value="PLP-binding barrel"/>
    <property type="match status" value="1"/>
</dbReference>
<dbReference type="PROSITE" id="PS00878">
    <property type="entry name" value="ODR_DC_2_1"/>
    <property type="match status" value="1"/>
</dbReference>
<dbReference type="InterPro" id="IPR002433">
    <property type="entry name" value="Orn_de-COase"/>
</dbReference>
<dbReference type="RefSeq" id="WP_009542619.1">
    <property type="nucleotide sequence ID" value="NZ_ANHY01000026.1"/>
</dbReference>
<proteinExistence type="inferred from homology"/>
<organism evidence="12 13">
    <name type="scientific">Caenispirillum salinarum AK4</name>
    <dbReference type="NCBI Taxonomy" id="1238182"/>
    <lineage>
        <taxon>Bacteria</taxon>
        <taxon>Pseudomonadati</taxon>
        <taxon>Pseudomonadota</taxon>
        <taxon>Alphaproteobacteria</taxon>
        <taxon>Rhodospirillales</taxon>
        <taxon>Novispirillaceae</taxon>
        <taxon>Caenispirillum</taxon>
    </lineage>
</organism>
<dbReference type="GO" id="GO:0004586">
    <property type="term" value="F:ornithine decarboxylase activity"/>
    <property type="evidence" value="ECO:0007669"/>
    <property type="project" value="UniProtKB-EC"/>
</dbReference>
<comment type="pathway">
    <text evidence="5">Amine and polyamine biosynthesis; putrescine biosynthesis via L-ornithine pathway; putrescine from L-ornithine: step 1/1.</text>
</comment>
<dbReference type="SUPFAM" id="SSF50621">
    <property type="entry name" value="Alanine racemase C-terminal domain-like"/>
    <property type="match status" value="1"/>
</dbReference>
<dbReference type="PROSITE" id="PS00879">
    <property type="entry name" value="ODR_DC_2_2"/>
    <property type="match status" value="1"/>
</dbReference>
<dbReference type="PANTHER" id="PTHR11482">
    <property type="entry name" value="ARGININE/DIAMINOPIMELATE/ORNITHINE DECARBOXYLASE"/>
    <property type="match status" value="1"/>
</dbReference>
<evidence type="ECO:0000259" key="11">
    <source>
        <dbReference type="Pfam" id="PF02784"/>
    </source>
</evidence>
<accession>K9GND9</accession>
<sequence>MLRTFATTEEALDAAPQDSPMYCLRPRLIADTAREAIAAFPGEVMYAVKCNDHPVVLQALAEGGIRHWDVASAAEVRGTHTLFPDHRLSFMHPVKTPRAIEEAYFEHGVRVFALDHAEELDKILAATENADDLTLMVRLGTVAGMALVDLSSKFGIDPKTAAPLLRACRDRTGRAGLTFHVGSQCISASAWIKALEMASQAVDLAKVPIDLLDVGGGFPARYRGDEPTFPEVSAEIREALDWITFKGDPKVLCEPGRALVAGGMSAVVRVELRAGDRLYLNDGVYGGLSELKLLGPVFPMRVLRPEGAGPVGEEAVFKFYGPTCDSIDTMPGPFWLPADVRTGDWIEIGMMGAYSNVLRTGFNGFWADRFVQVDDDGPVNEMLPDQVQAASPFAG</sequence>
<evidence type="ECO:0000256" key="7">
    <source>
        <dbReference type="ARBA" id="ARBA00049127"/>
    </source>
</evidence>
<dbReference type="OrthoDB" id="9802147at2"/>
<dbReference type="PANTHER" id="PTHR11482:SF6">
    <property type="entry name" value="ORNITHINE DECARBOXYLASE 1-RELATED"/>
    <property type="match status" value="1"/>
</dbReference>
<evidence type="ECO:0000259" key="10">
    <source>
        <dbReference type="Pfam" id="PF00278"/>
    </source>
</evidence>
<evidence type="ECO:0000313" key="12">
    <source>
        <dbReference type="EMBL" id="EKV26597.1"/>
    </source>
</evidence>
<dbReference type="PRINTS" id="PR01182">
    <property type="entry name" value="ORNDCRBXLASE"/>
</dbReference>
<name>K9GND9_9PROT</name>
<dbReference type="eggNOG" id="COG0019">
    <property type="taxonomic scope" value="Bacteria"/>
</dbReference>
<comment type="caution">
    <text evidence="12">The sequence shown here is derived from an EMBL/GenBank/DDBJ whole genome shotgun (WGS) entry which is preliminary data.</text>
</comment>
<keyword evidence="3 8" id="KW-0663">Pyridoxal phosphate</keyword>
<keyword evidence="4" id="KW-0456">Lyase</keyword>
<dbReference type="InterPro" id="IPR000183">
    <property type="entry name" value="Orn/DAP/Arg_de-COase"/>
</dbReference>
<evidence type="ECO:0000256" key="8">
    <source>
        <dbReference type="PIRSR" id="PIRSR600183-50"/>
    </source>
</evidence>
<dbReference type="Gene3D" id="3.20.20.10">
    <property type="entry name" value="Alanine racemase"/>
    <property type="match status" value="1"/>
</dbReference>
<dbReference type="EC" id="4.1.1.17" evidence="6"/>
<dbReference type="Pfam" id="PF00278">
    <property type="entry name" value="Orn_DAP_Arg_deC"/>
    <property type="match status" value="1"/>
</dbReference>
<dbReference type="EMBL" id="ANHY01000026">
    <property type="protein sequence ID" value="EKV26597.1"/>
    <property type="molecule type" value="Genomic_DNA"/>
</dbReference>
<feature type="domain" description="Orn/DAP/Arg decarboxylase 2 C-terminal" evidence="10">
    <location>
        <begin position="276"/>
        <end position="352"/>
    </location>
</feature>
<evidence type="ECO:0000256" key="4">
    <source>
        <dbReference type="ARBA" id="ARBA00023239"/>
    </source>
</evidence>
<reference evidence="12 13" key="1">
    <citation type="journal article" date="2013" name="Genome Announc.">
        <title>Draft Genome Sequence of an Alphaproteobacterium, Caenispirillum salinarum AK4(T), Isolated from a Solar Saltern.</title>
        <authorList>
            <person name="Khatri I."/>
            <person name="Singh A."/>
            <person name="Korpole S."/>
            <person name="Pinnaka A.K."/>
            <person name="Subramanian S."/>
        </authorList>
    </citation>
    <scope>NUCLEOTIDE SEQUENCE [LARGE SCALE GENOMIC DNA]</scope>
    <source>
        <strain evidence="12 13">AK4</strain>
    </source>
</reference>
<dbReference type="InterPro" id="IPR022643">
    <property type="entry name" value="De-COase2_C"/>
</dbReference>
<evidence type="ECO:0000256" key="1">
    <source>
        <dbReference type="ARBA" id="ARBA00001933"/>
    </source>
</evidence>
<dbReference type="Gene3D" id="2.40.37.10">
    <property type="entry name" value="Lyase, Ornithine Decarboxylase, Chain A, domain 1"/>
    <property type="match status" value="1"/>
</dbReference>
<feature type="modified residue" description="N6-(pyridoxal phosphate)lysine" evidence="8">
    <location>
        <position position="49"/>
    </location>
</feature>
<feature type="active site" description="Proton donor" evidence="8">
    <location>
        <position position="324"/>
    </location>
</feature>
<keyword evidence="13" id="KW-1185">Reference proteome</keyword>
<dbReference type="InterPro" id="IPR022657">
    <property type="entry name" value="De-COase2_CS"/>
</dbReference>
<protein>
    <recommendedName>
        <fullName evidence="6">ornithine decarboxylase</fullName>
        <ecNumber evidence="6">4.1.1.17</ecNumber>
    </recommendedName>
</protein>
<dbReference type="InterPro" id="IPR029066">
    <property type="entry name" value="PLP-binding_barrel"/>
</dbReference>
<comment type="cofactor">
    <cofactor evidence="1 8">
        <name>pyridoxal 5'-phosphate</name>
        <dbReference type="ChEBI" id="CHEBI:597326"/>
    </cofactor>
</comment>
<evidence type="ECO:0000256" key="3">
    <source>
        <dbReference type="ARBA" id="ARBA00022898"/>
    </source>
</evidence>
<evidence type="ECO:0000256" key="6">
    <source>
        <dbReference type="ARBA" id="ARBA00034138"/>
    </source>
</evidence>
<dbReference type="InterPro" id="IPR022644">
    <property type="entry name" value="De-COase2_N"/>
</dbReference>
<dbReference type="InterPro" id="IPR009006">
    <property type="entry name" value="Ala_racemase/Decarboxylase_C"/>
</dbReference>
<evidence type="ECO:0000313" key="13">
    <source>
        <dbReference type="Proteomes" id="UP000009881"/>
    </source>
</evidence>
<dbReference type="AlphaFoldDB" id="K9GND9"/>
<comment type="similarity">
    <text evidence="2 9">Belongs to the Orn/Lys/Arg decarboxylase class-II family.</text>
</comment>
<dbReference type="GO" id="GO:0033387">
    <property type="term" value="P:putrescine biosynthetic process from arginine, via ornithine"/>
    <property type="evidence" value="ECO:0007669"/>
    <property type="project" value="TreeGrafter"/>
</dbReference>
<evidence type="ECO:0000256" key="9">
    <source>
        <dbReference type="RuleBase" id="RU003737"/>
    </source>
</evidence>
<dbReference type="GO" id="GO:0005737">
    <property type="term" value="C:cytoplasm"/>
    <property type="evidence" value="ECO:0007669"/>
    <property type="project" value="TreeGrafter"/>
</dbReference>
<evidence type="ECO:0000256" key="2">
    <source>
        <dbReference type="ARBA" id="ARBA00008872"/>
    </source>
</evidence>
<dbReference type="PATRIC" id="fig|1238182.3.peg.4178"/>
<dbReference type="PRINTS" id="PR01179">
    <property type="entry name" value="ODADCRBXLASE"/>
</dbReference>
<dbReference type="Pfam" id="PF02784">
    <property type="entry name" value="Orn_Arg_deC_N"/>
    <property type="match status" value="1"/>
</dbReference>
<dbReference type="FunFam" id="3.20.20.10:FF:000008">
    <property type="entry name" value="Ornithine decarboxylase"/>
    <property type="match status" value="1"/>
</dbReference>